<evidence type="ECO:0000313" key="1">
    <source>
        <dbReference type="EMBL" id="BAY72699.1"/>
    </source>
</evidence>
<gene>
    <name evidence="1" type="ORF">NIES23_55270</name>
</gene>
<protein>
    <submittedName>
        <fullName evidence="1">Uncharacterized protein</fullName>
    </submittedName>
</protein>
<dbReference type="Proteomes" id="UP000217507">
    <property type="component" value="Plasmid Plasmid1 dna"/>
</dbReference>
<name>A0A1Z4KUP0_ANAVA</name>
<evidence type="ECO:0000313" key="2">
    <source>
        <dbReference type="Proteomes" id="UP000217507"/>
    </source>
</evidence>
<dbReference type="AlphaFoldDB" id="A0A1Z4KUP0"/>
<dbReference type="Gene3D" id="3.50.50.60">
    <property type="entry name" value="FAD/NAD(P)-binding domain"/>
    <property type="match status" value="1"/>
</dbReference>
<accession>A0A1Z4KUP0</accession>
<proteinExistence type="predicted"/>
<reference evidence="1 2" key="1">
    <citation type="submission" date="2017-06" db="EMBL/GenBank/DDBJ databases">
        <title>Genome sequencing of cyanobaciteial culture collection at National Institute for Environmental Studies (NIES).</title>
        <authorList>
            <person name="Hirose Y."/>
            <person name="Shimura Y."/>
            <person name="Fujisawa T."/>
            <person name="Nakamura Y."/>
            <person name="Kawachi M."/>
        </authorList>
    </citation>
    <scope>NUCLEOTIDE SEQUENCE [LARGE SCALE GENOMIC DNA]</scope>
    <source>
        <strain evidence="1 2">NIES-23</strain>
        <plasmid evidence="2">Plasmid Plasmid1 dna</plasmid>
    </source>
</reference>
<geneLocation type="plasmid" evidence="1">
    <name>plasmid1</name>
</geneLocation>
<keyword evidence="1" id="KW-0614">Plasmid</keyword>
<dbReference type="InterPro" id="IPR036188">
    <property type="entry name" value="FAD/NAD-bd_sf"/>
</dbReference>
<organism evidence="1 2">
    <name type="scientific">Trichormus variabilis NIES-23</name>
    <dbReference type="NCBI Taxonomy" id="1973479"/>
    <lineage>
        <taxon>Bacteria</taxon>
        <taxon>Bacillati</taxon>
        <taxon>Cyanobacteriota</taxon>
        <taxon>Cyanophyceae</taxon>
        <taxon>Nostocales</taxon>
        <taxon>Nostocaceae</taxon>
        <taxon>Trichormus</taxon>
    </lineage>
</organism>
<dbReference type="EMBL" id="AP018217">
    <property type="protein sequence ID" value="BAY72699.1"/>
    <property type="molecule type" value="Genomic_DNA"/>
</dbReference>
<sequence>MAVEDAFELVKLLKNNPNSDQVVSMLRQFESIRSKRVTRVFTTSRQVGQLGQTNGSNWMFPTRLDL</sequence>